<gene>
    <name evidence="15" type="ORF">XNOV1_A037354</name>
</gene>
<keyword evidence="9" id="KW-0694">RNA-binding</keyword>
<keyword evidence="14" id="KW-0812">Transmembrane</keyword>
<sequence length="283" mass="31570">MAEYSRVKSTKLVLKGLKTGKKRKHKDKKGKASDDEQKLDIVAGWWTISSFGEISGTVAIEMQNNSYIHALDSGLFTLGAPHKADEGPDPPEQFTAVKLSNTRIALKSGYGKYLGVNSEGVVVGRSDAIGAREQWEVVFEDGKMALLAANSCFISYSDSGDIAAKSKTAGDGEMVKIRSNAEREVKRKDDIAEEDRGNVKSCEVNYVKKFQSFQDRRLRVNEEDSSSLKKARTDGKFHEALLDRSENKLIKYFLSNPSFVFLVSSILLKFILCGINKIYMQRY</sequence>
<dbReference type="Proteomes" id="UP001178508">
    <property type="component" value="Chromosome 3"/>
</dbReference>
<dbReference type="Pfam" id="PF06229">
    <property type="entry name" value="FRG1"/>
    <property type="match status" value="1"/>
</dbReference>
<dbReference type="GO" id="GO:0003723">
    <property type="term" value="F:RNA binding"/>
    <property type="evidence" value="ECO:0007669"/>
    <property type="project" value="UniProtKB-KW"/>
</dbReference>
<dbReference type="GO" id="GO:0030018">
    <property type="term" value="C:Z disc"/>
    <property type="evidence" value="ECO:0007669"/>
    <property type="project" value="UniProtKB-SubCell"/>
</dbReference>
<evidence type="ECO:0000313" key="16">
    <source>
        <dbReference type="Proteomes" id="UP001178508"/>
    </source>
</evidence>
<evidence type="ECO:0000256" key="6">
    <source>
        <dbReference type="ARBA" id="ARBA00022517"/>
    </source>
</evidence>
<evidence type="ECO:0000313" key="15">
    <source>
        <dbReference type="EMBL" id="CAJ1052559.1"/>
    </source>
</evidence>
<dbReference type="GO" id="GO:0071013">
    <property type="term" value="C:catalytic step 2 spliceosome"/>
    <property type="evidence" value="ECO:0007669"/>
    <property type="project" value="TreeGrafter"/>
</dbReference>
<dbReference type="InterPro" id="IPR010414">
    <property type="entry name" value="FRG1"/>
</dbReference>
<evidence type="ECO:0000256" key="14">
    <source>
        <dbReference type="SAM" id="Phobius"/>
    </source>
</evidence>
<name>A0AAV1EV82_XYRNO</name>
<dbReference type="SUPFAM" id="SSF50405">
    <property type="entry name" value="Actin-crosslinking proteins"/>
    <property type="match status" value="1"/>
</dbReference>
<dbReference type="GO" id="GO:0055120">
    <property type="term" value="C:striated muscle dense body"/>
    <property type="evidence" value="ECO:0007669"/>
    <property type="project" value="TreeGrafter"/>
</dbReference>
<dbReference type="PANTHER" id="PTHR12928:SF0">
    <property type="entry name" value="FSHD REGION GENE 1"/>
    <property type="match status" value="1"/>
</dbReference>
<evidence type="ECO:0000256" key="13">
    <source>
        <dbReference type="ARBA" id="ARBA00071071"/>
    </source>
</evidence>
<keyword evidence="10" id="KW-0009">Actin-binding</keyword>
<dbReference type="GO" id="GO:0006364">
    <property type="term" value="P:rRNA processing"/>
    <property type="evidence" value="ECO:0007669"/>
    <property type="project" value="UniProtKB-KW"/>
</dbReference>
<keyword evidence="11" id="KW-0539">Nucleus</keyword>
<comment type="subcellular location">
    <subcellularLocation>
        <location evidence="1">Cytoplasm</location>
        <location evidence="1">Myofibril</location>
        <location evidence="1">Sarcomere</location>
        <location evidence="1">Z line</location>
    </subcellularLocation>
    <subcellularLocation>
        <location evidence="2">Nucleus</location>
        <location evidence="2">Cajal body</location>
    </subcellularLocation>
    <subcellularLocation>
        <location evidence="3">Nucleus</location>
        <location evidence="3">Nucleolus</location>
    </subcellularLocation>
</comment>
<reference evidence="15" key="1">
    <citation type="submission" date="2023-08" db="EMBL/GenBank/DDBJ databases">
        <authorList>
            <person name="Alioto T."/>
            <person name="Alioto T."/>
            <person name="Gomez Garrido J."/>
        </authorList>
    </citation>
    <scope>NUCLEOTIDE SEQUENCE</scope>
</reference>
<dbReference type="Gene3D" id="2.80.10.50">
    <property type="match status" value="1"/>
</dbReference>
<protein>
    <recommendedName>
        <fullName evidence="13">Protein FRG1</fullName>
    </recommendedName>
</protein>
<evidence type="ECO:0000256" key="9">
    <source>
        <dbReference type="ARBA" id="ARBA00022884"/>
    </source>
</evidence>
<evidence type="ECO:0000256" key="12">
    <source>
        <dbReference type="ARBA" id="ARBA00059473"/>
    </source>
</evidence>
<evidence type="ECO:0000256" key="2">
    <source>
        <dbReference type="ARBA" id="ARBA00004408"/>
    </source>
</evidence>
<comment type="function">
    <text evidence="12">Binds to mRNA in a sequence-independent manner. May play a role in regulation of pre-mRNA splicing or in the assembly of rRNA into ribosomal subunits. May be involved in mRNA transport. May be involved in epigenetic regulation of muscle differentiation through regulation of activity of the histone-lysine N-methyltransferase KMT5B.</text>
</comment>
<proteinExistence type="inferred from homology"/>
<evidence type="ECO:0000256" key="5">
    <source>
        <dbReference type="ARBA" id="ARBA00022490"/>
    </source>
</evidence>
<keyword evidence="14" id="KW-1133">Transmembrane helix</keyword>
<evidence type="ECO:0000256" key="8">
    <source>
        <dbReference type="ARBA" id="ARBA00022552"/>
    </source>
</evidence>
<evidence type="ECO:0000256" key="7">
    <source>
        <dbReference type="ARBA" id="ARBA00022541"/>
    </source>
</evidence>
<dbReference type="FunFam" id="2.80.10.50:FF:000031">
    <property type="entry name" value="FRG1 isoform 1"/>
    <property type="match status" value="1"/>
</dbReference>
<accession>A0AAV1EV82</accession>
<keyword evidence="7" id="KW-0517">Myogenesis</keyword>
<dbReference type="AlphaFoldDB" id="A0AAV1EV82"/>
<dbReference type="InterPro" id="IPR008999">
    <property type="entry name" value="Actin-crosslinking"/>
</dbReference>
<dbReference type="PANTHER" id="PTHR12928">
    <property type="entry name" value="FRG1 PROTEIN"/>
    <property type="match status" value="1"/>
</dbReference>
<keyword evidence="8" id="KW-0698">rRNA processing</keyword>
<evidence type="ECO:0000256" key="11">
    <source>
        <dbReference type="ARBA" id="ARBA00023242"/>
    </source>
</evidence>
<evidence type="ECO:0000256" key="4">
    <source>
        <dbReference type="ARBA" id="ARBA00010878"/>
    </source>
</evidence>
<keyword evidence="6" id="KW-0690">Ribosome biogenesis</keyword>
<dbReference type="CDD" id="cd23338">
    <property type="entry name" value="beta-trefoil_FSCN_FRG1"/>
    <property type="match status" value="1"/>
</dbReference>
<feature type="transmembrane region" description="Helical" evidence="14">
    <location>
        <begin position="259"/>
        <end position="279"/>
    </location>
</feature>
<dbReference type="GO" id="GO:0015030">
    <property type="term" value="C:Cajal body"/>
    <property type="evidence" value="ECO:0007669"/>
    <property type="project" value="UniProtKB-SubCell"/>
</dbReference>
<organism evidence="15 16">
    <name type="scientific">Xyrichtys novacula</name>
    <name type="common">Pearly razorfish</name>
    <name type="synonym">Hemipteronotus novacula</name>
    <dbReference type="NCBI Taxonomy" id="13765"/>
    <lineage>
        <taxon>Eukaryota</taxon>
        <taxon>Metazoa</taxon>
        <taxon>Chordata</taxon>
        <taxon>Craniata</taxon>
        <taxon>Vertebrata</taxon>
        <taxon>Euteleostomi</taxon>
        <taxon>Actinopterygii</taxon>
        <taxon>Neopterygii</taxon>
        <taxon>Teleostei</taxon>
        <taxon>Neoteleostei</taxon>
        <taxon>Acanthomorphata</taxon>
        <taxon>Eupercaria</taxon>
        <taxon>Labriformes</taxon>
        <taxon>Labridae</taxon>
        <taxon>Xyrichtys</taxon>
    </lineage>
</organism>
<comment type="similarity">
    <text evidence="4">Belongs to the FRG1 family.</text>
</comment>
<evidence type="ECO:0000256" key="3">
    <source>
        <dbReference type="ARBA" id="ARBA00004604"/>
    </source>
</evidence>
<evidence type="ECO:0000256" key="10">
    <source>
        <dbReference type="ARBA" id="ARBA00023203"/>
    </source>
</evidence>
<keyword evidence="14" id="KW-0472">Membrane</keyword>
<keyword evidence="16" id="KW-1185">Reference proteome</keyword>
<dbReference type="EMBL" id="OY660866">
    <property type="protein sequence ID" value="CAJ1052559.1"/>
    <property type="molecule type" value="Genomic_DNA"/>
</dbReference>
<dbReference type="GO" id="GO:0007517">
    <property type="term" value="P:muscle organ development"/>
    <property type="evidence" value="ECO:0007669"/>
    <property type="project" value="UniProtKB-KW"/>
</dbReference>
<dbReference type="GO" id="GO:0005730">
    <property type="term" value="C:nucleolus"/>
    <property type="evidence" value="ECO:0007669"/>
    <property type="project" value="UniProtKB-SubCell"/>
</dbReference>
<keyword evidence="5" id="KW-0963">Cytoplasm</keyword>
<evidence type="ECO:0000256" key="1">
    <source>
        <dbReference type="ARBA" id="ARBA00004216"/>
    </source>
</evidence>
<dbReference type="GO" id="GO:0051015">
    <property type="term" value="F:actin filament binding"/>
    <property type="evidence" value="ECO:0007669"/>
    <property type="project" value="TreeGrafter"/>
</dbReference>